<keyword evidence="2" id="KW-0449">Lipoprotein</keyword>
<evidence type="ECO:0000313" key="8">
    <source>
        <dbReference type="Proteomes" id="UP001311232"/>
    </source>
</evidence>
<dbReference type="PANTHER" id="PTHR45818">
    <property type="entry name" value="PROTEIN VAV"/>
    <property type="match status" value="1"/>
</dbReference>
<evidence type="ECO:0000313" key="7">
    <source>
        <dbReference type="EMBL" id="KAK5623806.1"/>
    </source>
</evidence>
<feature type="domain" description="SH3" evidence="6">
    <location>
        <begin position="193"/>
        <end position="253"/>
    </location>
</feature>
<accession>A0AAV9SQS4</accession>
<dbReference type="SUPFAM" id="SSF50044">
    <property type="entry name" value="SH3-domain"/>
    <property type="match status" value="1"/>
</dbReference>
<dbReference type="Pfam" id="PF00017">
    <property type="entry name" value="SH2"/>
    <property type="match status" value="1"/>
</dbReference>
<dbReference type="PROSITE" id="PS50002">
    <property type="entry name" value="SH3"/>
    <property type="match status" value="1"/>
</dbReference>
<dbReference type="GO" id="GO:0005085">
    <property type="term" value="F:guanyl-nucleotide exchange factor activity"/>
    <property type="evidence" value="ECO:0007669"/>
    <property type="project" value="TreeGrafter"/>
</dbReference>
<dbReference type="InterPro" id="IPR035734">
    <property type="entry name" value="VAV3_SH3_2"/>
</dbReference>
<organism evidence="7 8">
    <name type="scientific">Crenichthys baileyi</name>
    <name type="common">White River springfish</name>
    <dbReference type="NCBI Taxonomy" id="28760"/>
    <lineage>
        <taxon>Eukaryota</taxon>
        <taxon>Metazoa</taxon>
        <taxon>Chordata</taxon>
        <taxon>Craniata</taxon>
        <taxon>Vertebrata</taxon>
        <taxon>Euteleostomi</taxon>
        <taxon>Actinopterygii</taxon>
        <taxon>Neopterygii</taxon>
        <taxon>Teleostei</taxon>
        <taxon>Neoteleostei</taxon>
        <taxon>Acanthomorphata</taxon>
        <taxon>Ovalentaria</taxon>
        <taxon>Atherinomorphae</taxon>
        <taxon>Cyprinodontiformes</taxon>
        <taxon>Goodeidae</taxon>
        <taxon>Crenichthys</taxon>
    </lineage>
</organism>
<dbReference type="Pfam" id="PF07653">
    <property type="entry name" value="SH3_2"/>
    <property type="match status" value="1"/>
</dbReference>
<dbReference type="GO" id="GO:0005886">
    <property type="term" value="C:plasma membrane"/>
    <property type="evidence" value="ECO:0007669"/>
    <property type="project" value="TreeGrafter"/>
</dbReference>
<dbReference type="Gene3D" id="3.30.505.10">
    <property type="entry name" value="SH2 domain"/>
    <property type="match status" value="1"/>
</dbReference>
<name>A0AAV9SQS4_9TELE</name>
<dbReference type="InterPro" id="IPR036028">
    <property type="entry name" value="SH3-like_dom_sf"/>
</dbReference>
<dbReference type="SMART" id="SM00326">
    <property type="entry name" value="SH3"/>
    <property type="match status" value="1"/>
</dbReference>
<dbReference type="PROSITE" id="PS50001">
    <property type="entry name" value="SH2"/>
    <property type="match status" value="1"/>
</dbReference>
<protein>
    <submittedName>
        <fullName evidence="7">Guanine nucleotide exchange factor vav3</fullName>
    </submittedName>
</protein>
<keyword evidence="1 4" id="KW-0728">SH3 domain</keyword>
<dbReference type="CDD" id="cd11978">
    <property type="entry name" value="SH3_VAV3_2"/>
    <property type="match status" value="1"/>
</dbReference>
<dbReference type="FunFam" id="3.30.505.10:FF:000024">
    <property type="entry name" value="Vav guanine nucleotide exchange factor 2"/>
    <property type="match status" value="1"/>
</dbReference>
<evidence type="ECO:0000256" key="3">
    <source>
        <dbReference type="PROSITE-ProRule" id="PRU00191"/>
    </source>
</evidence>
<evidence type="ECO:0000256" key="4">
    <source>
        <dbReference type="PROSITE-ProRule" id="PRU00192"/>
    </source>
</evidence>
<dbReference type="GO" id="GO:0016477">
    <property type="term" value="P:cell migration"/>
    <property type="evidence" value="ECO:0007669"/>
    <property type="project" value="TreeGrafter"/>
</dbReference>
<dbReference type="GO" id="GO:0005737">
    <property type="term" value="C:cytoplasm"/>
    <property type="evidence" value="ECO:0007669"/>
    <property type="project" value="TreeGrafter"/>
</dbReference>
<sequence length="274" mass="31132">MSPTVRSKEPSEAFKKHIVEADESTEGFKEASKENSYSTVQEIAEIEKSRFAGPMERFQAEAELINRVNSTYLVRHRSKEFTEYAISIKYNNDVKHIKILTKEGCYYIAENKKFKSILELIEYYKHHSLREGFKSLDTTLQFPYREPENAAVHRFNRSGGNTPLLCGLSLVTPAGYSFVPPSSAPFWSVLTPKVIGVAIARYDFSSRDTRELSLQEGDVVKIYTKSGANGWWRGEVNGRVGWFPSTYVEEDCDRSIVSLLLEMSRELQKGDGVG</sequence>
<dbReference type="SUPFAM" id="SSF55550">
    <property type="entry name" value="SH2 domain"/>
    <property type="match status" value="1"/>
</dbReference>
<keyword evidence="8" id="KW-1185">Reference proteome</keyword>
<dbReference type="PRINTS" id="PR01887">
    <property type="entry name" value="SPECTRNALPHA"/>
</dbReference>
<dbReference type="Proteomes" id="UP001311232">
    <property type="component" value="Unassembled WGS sequence"/>
</dbReference>
<proteinExistence type="predicted"/>
<reference evidence="7 8" key="1">
    <citation type="submission" date="2021-06" db="EMBL/GenBank/DDBJ databases">
        <authorList>
            <person name="Palmer J.M."/>
        </authorList>
    </citation>
    <scope>NUCLEOTIDE SEQUENCE [LARGE SCALE GENOMIC DNA]</scope>
    <source>
        <strain evidence="7 8">MEX-2019</strain>
        <tissue evidence="7">Muscle</tissue>
    </source>
</reference>
<dbReference type="FunFam" id="2.30.30.40:FF:000039">
    <property type="entry name" value="Vav guanine nucleotide exchange factor 3"/>
    <property type="match status" value="1"/>
</dbReference>
<evidence type="ECO:0000259" key="5">
    <source>
        <dbReference type="PROSITE" id="PS50001"/>
    </source>
</evidence>
<comment type="caution">
    <text evidence="7">The sequence shown here is derived from an EMBL/GenBank/DDBJ whole genome shotgun (WGS) entry which is preliminary data.</text>
</comment>
<dbReference type="AlphaFoldDB" id="A0AAV9SQS4"/>
<gene>
    <name evidence="7" type="primary">VAV3_3</name>
    <name evidence="7" type="ORF">CRENBAI_005006</name>
</gene>
<evidence type="ECO:0000259" key="6">
    <source>
        <dbReference type="PROSITE" id="PS50002"/>
    </source>
</evidence>
<keyword evidence="3" id="KW-0727">SH2 domain</keyword>
<dbReference type="InterPro" id="IPR000980">
    <property type="entry name" value="SH2"/>
</dbReference>
<feature type="domain" description="SH2" evidence="5">
    <location>
        <begin position="50"/>
        <end position="144"/>
    </location>
</feature>
<evidence type="ECO:0000256" key="1">
    <source>
        <dbReference type="ARBA" id="ARBA00022443"/>
    </source>
</evidence>
<dbReference type="PANTHER" id="PTHR45818:SF1">
    <property type="entry name" value="GUANINE NUCLEOTIDE EXCHANGE FACTOR VAV3"/>
    <property type="match status" value="1"/>
</dbReference>
<dbReference type="InterPro" id="IPR036860">
    <property type="entry name" value="SH2_dom_sf"/>
</dbReference>
<dbReference type="PRINTS" id="PR00452">
    <property type="entry name" value="SH3DOMAIN"/>
</dbReference>
<dbReference type="EMBL" id="JAHHUM010000014">
    <property type="protein sequence ID" value="KAK5623806.1"/>
    <property type="molecule type" value="Genomic_DNA"/>
</dbReference>
<dbReference type="SMART" id="SM00252">
    <property type="entry name" value="SH2"/>
    <property type="match status" value="1"/>
</dbReference>
<dbReference type="Gene3D" id="2.30.30.40">
    <property type="entry name" value="SH3 Domains"/>
    <property type="match status" value="1"/>
</dbReference>
<evidence type="ECO:0000256" key="2">
    <source>
        <dbReference type="ARBA" id="ARBA00023288"/>
    </source>
</evidence>
<dbReference type="InterPro" id="IPR001452">
    <property type="entry name" value="SH3_domain"/>
</dbReference>